<dbReference type="GO" id="GO:0005737">
    <property type="term" value="C:cytoplasm"/>
    <property type="evidence" value="ECO:0007669"/>
    <property type="project" value="TreeGrafter"/>
</dbReference>
<dbReference type="PANTHER" id="PTHR11136">
    <property type="entry name" value="FOLYLPOLYGLUTAMATE SYNTHASE-RELATED"/>
    <property type="match status" value="1"/>
</dbReference>
<evidence type="ECO:0000259" key="10">
    <source>
        <dbReference type="Pfam" id="PF08245"/>
    </source>
</evidence>
<dbReference type="PIRSF" id="PIRSF001563">
    <property type="entry name" value="Folylpolyglu_synth"/>
    <property type="match status" value="1"/>
</dbReference>
<dbReference type="PANTHER" id="PTHR11136:SF0">
    <property type="entry name" value="DIHYDROFOLATE SYNTHETASE-RELATED"/>
    <property type="match status" value="1"/>
</dbReference>
<evidence type="ECO:0000313" key="12">
    <source>
        <dbReference type="Proteomes" id="UP000018700"/>
    </source>
</evidence>
<evidence type="ECO:0000256" key="4">
    <source>
        <dbReference type="ARBA" id="ARBA00022598"/>
    </source>
</evidence>
<keyword evidence="4" id="KW-0436">Ligase</keyword>
<comment type="similarity">
    <text evidence="2">Belongs to the folylpolyglutamate synthase family.</text>
</comment>
<name>V9TRK7_9PROT</name>
<dbReference type="GO" id="GO:0008841">
    <property type="term" value="F:dihydrofolate synthase activity"/>
    <property type="evidence" value="ECO:0007669"/>
    <property type="project" value="TreeGrafter"/>
</dbReference>
<dbReference type="PATRIC" id="fig|1401328.3.peg.310"/>
<dbReference type="InterPro" id="IPR001645">
    <property type="entry name" value="Folylpolyglutamate_synth"/>
</dbReference>
<dbReference type="InterPro" id="IPR013221">
    <property type="entry name" value="Mur_ligase_cen"/>
</dbReference>
<dbReference type="GO" id="GO:0046654">
    <property type="term" value="P:tetrahydrofolate biosynthetic process"/>
    <property type="evidence" value="ECO:0007669"/>
    <property type="project" value="UniProtKB-UniPathway"/>
</dbReference>
<comment type="cofactor">
    <cofactor evidence="1">
        <name>Mg(2+)</name>
        <dbReference type="ChEBI" id="CHEBI:18420"/>
    </cofactor>
</comment>
<keyword evidence="6" id="KW-0547">Nucleotide-binding</keyword>
<feature type="domain" description="Mur ligase central" evidence="10">
    <location>
        <begin position="18"/>
        <end position="234"/>
    </location>
</feature>
<dbReference type="InterPro" id="IPR018109">
    <property type="entry name" value="Folylpolyglutamate_synth_CS"/>
</dbReference>
<sequence length="406" mass="44050">MLKDLGNPHHALPPVIHVAGTNGKGSVIAYLRAIMEAAGHRVHVYTSPHLVRFNERIRLAGNIIDDGLLCSVLEECEAKNSSKPITLFEIVTAAAFLIFSRVPADVLLLEVGLGGRLDATNVVEQPLVSGITTISIDHASFLGNTIEKIAFEKAGIIKPKVPVIIGPQNSRALDIITNRAAELEAPINVFDRHYTVKCDANRMVITIKGESEILPLPSLLGEHQIDNAAVAVTIAKIVSDKLINITKDRARGLLEVNWPARLQVLTSGPLVDMLPSGWSLWLDCGHNADASRVISRQVASWCAKNPKEPVHLVIGMLKTKSVYDYLSPFAKLLKSISAVTIPGEESSLSADEIAKIAQKKAKMIVTACKNLNEALELIIRSNKEKRSRVLITGSLYLAGHVLAKNN</sequence>
<accession>V9TRK7</accession>
<dbReference type="Gene3D" id="3.90.190.20">
    <property type="entry name" value="Mur ligase, C-terminal domain"/>
    <property type="match status" value="1"/>
</dbReference>
<evidence type="ECO:0000256" key="9">
    <source>
        <dbReference type="ARBA" id="ARBA00047493"/>
    </source>
</evidence>
<keyword evidence="12" id="KW-1185">Reference proteome</keyword>
<reference evidence="11 12" key="1">
    <citation type="journal article" date="2013" name="PLoS ONE">
        <title>Bacterial endosymbiosis in a chordate host: long-term co-evolution and conservation of secondary metabolism.</title>
        <authorList>
            <person name="Kwan J.C."/>
            <person name="Schmidt E.W."/>
        </authorList>
    </citation>
    <scope>NUCLEOTIDE SEQUENCE [LARGE SCALE GENOMIC DNA]</scope>
    <source>
        <strain evidence="12">faulkneri L5</strain>
    </source>
</reference>
<dbReference type="UniPathway" id="UPA00077">
    <property type="reaction ID" value="UER00157"/>
</dbReference>
<dbReference type="PROSITE" id="PS01012">
    <property type="entry name" value="FOLYLPOLYGLU_SYNT_2"/>
    <property type="match status" value="1"/>
</dbReference>
<dbReference type="Pfam" id="PF08245">
    <property type="entry name" value="Mur_ligase_M"/>
    <property type="match status" value="1"/>
</dbReference>
<evidence type="ECO:0000313" key="11">
    <source>
        <dbReference type="EMBL" id="AHC73544.1"/>
    </source>
</evidence>
<dbReference type="GO" id="GO:0046872">
    <property type="term" value="F:metal ion binding"/>
    <property type="evidence" value="ECO:0007669"/>
    <property type="project" value="UniProtKB-KW"/>
</dbReference>
<evidence type="ECO:0000256" key="3">
    <source>
        <dbReference type="ARBA" id="ARBA00013025"/>
    </source>
</evidence>
<dbReference type="Proteomes" id="UP000018700">
    <property type="component" value="Chromosome"/>
</dbReference>
<dbReference type="HOGENOM" id="CLU_015869_1_1_5"/>
<evidence type="ECO:0000256" key="1">
    <source>
        <dbReference type="ARBA" id="ARBA00001946"/>
    </source>
</evidence>
<dbReference type="GO" id="GO:0004326">
    <property type="term" value="F:tetrahydrofolylpolyglutamate synthase activity"/>
    <property type="evidence" value="ECO:0007669"/>
    <property type="project" value="UniProtKB-EC"/>
</dbReference>
<dbReference type="EMBL" id="CP006745">
    <property type="protein sequence ID" value="AHC73544.1"/>
    <property type="molecule type" value="Genomic_DNA"/>
</dbReference>
<dbReference type="EC" id="6.3.2.17" evidence="3"/>
<dbReference type="FunFam" id="3.40.1190.10:FF:000011">
    <property type="entry name" value="Folylpolyglutamate synthase/dihydrofolate synthase"/>
    <property type="match status" value="1"/>
</dbReference>
<protein>
    <recommendedName>
        <fullName evidence="3">tetrahydrofolate synthase</fullName>
        <ecNumber evidence="3">6.3.2.17</ecNumber>
    </recommendedName>
</protein>
<evidence type="ECO:0000256" key="2">
    <source>
        <dbReference type="ARBA" id="ARBA00008276"/>
    </source>
</evidence>
<dbReference type="Gene3D" id="3.40.1190.10">
    <property type="entry name" value="Mur-like, catalytic domain"/>
    <property type="match status" value="1"/>
</dbReference>
<evidence type="ECO:0000256" key="7">
    <source>
        <dbReference type="ARBA" id="ARBA00022840"/>
    </source>
</evidence>
<dbReference type="InterPro" id="IPR036565">
    <property type="entry name" value="Mur-like_cat_sf"/>
</dbReference>
<keyword evidence="7" id="KW-0067">ATP-binding</keyword>
<keyword evidence="8" id="KW-0460">Magnesium</keyword>
<evidence type="ECO:0000256" key="5">
    <source>
        <dbReference type="ARBA" id="ARBA00022723"/>
    </source>
</evidence>
<dbReference type="SUPFAM" id="SSF53623">
    <property type="entry name" value="MurD-like peptide ligases, catalytic domain"/>
    <property type="match status" value="1"/>
</dbReference>
<organism evidence="11 12">
    <name type="scientific">Candidatus Endolissoclinum faulkneri L5</name>
    <dbReference type="NCBI Taxonomy" id="1401328"/>
    <lineage>
        <taxon>Bacteria</taxon>
        <taxon>Pseudomonadati</taxon>
        <taxon>Pseudomonadota</taxon>
        <taxon>Alphaproteobacteria</taxon>
        <taxon>Rhodospirillales</taxon>
        <taxon>Rhodospirillaceae</taxon>
        <taxon>Candidatus Endolissoclinum</taxon>
    </lineage>
</organism>
<keyword evidence="5" id="KW-0479">Metal-binding</keyword>
<dbReference type="STRING" id="1401328.P856_319"/>
<gene>
    <name evidence="11" type="primary">folC</name>
    <name evidence="11" type="ORF">P856_319</name>
</gene>
<dbReference type="GO" id="GO:0005524">
    <property type="term" value="F:ATP binding"/>
    <property type="evidence" value="ECO:0007669"/>
    <property type="project" value="UniProtKB-KW"/>
</dbReference>
<dbReference type="KEGG" id="efk:P856_319"/>
<dbReference type="SUPFAM" id="SSF53244">
    <property type="entry name" value="MurD-like peptide ligases, peptide-binding domain"/>
    <property type="match status" value="1"/>
</dbReference>
<dbReference type="AlphaFoldDB" id="V9TRK7"/>
<evidence type="ECO:0000256" key="6">
    <source>
        <dbReference type="ARBA" id="ARBA00022741"/>
    </source>
</evidence>
<comment type="catalytic activity">
    <reaction evidence="9">
        <text>(6S)-5,6,7,8-tetrahydrofolyl-(gamma-L-Glu)(n) + L-glutamate + ATP = (6S)-5,6,7,8-tetrahydrofolyl-(gamma-L-Glu)(n+1) + ADP + phosphate + H(+)</text>
        <dbReference type="Rhea" id="RHEA:10580"/>
        <dbReference type="Rhea" id="RHEA-COMP:14738"/>
        <dbReference type="Rhea" id="RHEA-COMP:14740"/>
        <dbReference type="ChEBI" id="CHEBI:15378"/>
        <dbReference type="ChEBI" id="CHEBI:29985"/>
        <dbReference type="ChEBI" id="CHEBI:30616"/>
        <dbReference type="ChEBI" id="CHEBI:43474"/>
        <dbReference type="ChEBI" id="CHEBI:141005"/>
        <dbReference type="ChEBI" id="CHEBI:456216"/>
        <dbReference type="EC" id="6.3.2.17"/>
    </reaction>
</comment>
<dbReference type="NCBIfam" id="TIGR01499">
    <property type="entry name" value="folC"/>
    <property type="match status" value="1"/>
</dbReference>
<dbReference type="eggNOG" id="COG0285">
    <property type="taxonomic scope" value="Bacteria"/>
</dbReference>
<evidence type="ECO:0000256" key="8">
    <source>
        <dbReference type="ARBA" id="ARBA00022842"/>
    </source>
</evidence>
<proteinExistence type="inferred from homology"/>
<dbReference type="InterPro" id="IPR036615">
    <property type="entry name" value="Mur_ligase_C_dom_sf"/>
</dbReference>